<reference evidence="3" key="2">
    <citation type="journal article" date="2009" name="Genome Res.">
        <title>Comparative genomic analyses of the human fungal pathogens Coccidioides and their relatives.</title>
        <authorList>
            <person name="Sharpton T.J."/>
            <person name="Stajich J.E."/>
            <person name="Rounsley S.D."/>
            <person name="Gardner M.J."/>
            <person name="Wortman J.R."/>
            <person name="Jordar V.S."/>
            <person name="Maiti R."/>
            <person name="Kodira C.D."/>
            <person name="Neafsey D.E."/>
            <person name="Zeng Q."/>
            <person name="Hung C.-Y."/>
            <person name="McMahan C."/>
            <person name="Muszewska A."/>
            <person name="Grynberg M."/>
            <person name="Mandel M.A."/>
            <person name="Kellner E.M."/>
            <person name="Barker B.M."/>
            <person name="Galgiani J.N."/>
            <person name="Orbach M.J."/>
            <person name="Kirkland T.N."/>
            <person name="Cole G.T."/>
            <person name="Henn M.R."/>
            <person name="Birren B.W."/>
            <person name="Taylor J.W."/>
        </authorList>
    </citation>
    <scope>NUCLEOTIDE SEQUENCE [LARGE SCALE GENOMIC DNA]</scope>
    <source>
        <strain evidence="3">RMSCC 3488</strain>
    </source>
</reference>
<name>A0A0J6F3N0_COCPO</name>
<dbReference type="VEuPathDB" id="FungiDB:CPAG_01080"/>
<organism evidence="2 3">
    <name type="scientific">Coccidioides posadasii RMSCC 3488</name>
    <dbReference type="NCBI Taxonomy" id="454284"/>
    <lineage>
        <taxon>Eukaryota</taxon>
        <taxon>Fungi</taxon>
        <taxon>Dikarya</taxon>
        <taxon>Ascomycota</taxon>
        <taxon>Pezizomycotina</taxon>
        <taxon>Eurotiomycetes</taxon>
        <taxon>Eurotiomycetidae</taxon>
        <taxon>Onygenales</taxon>
        <taxon>Onygenaceae</taxon>
        <taxon>Coccidioides</taxon>
    </lineage>
</organism>
<dbReference type="EMBL" id="DS268109">
    <property type="protein sequence ID" value="KMM64728.1"/>
    <property type="molecule type" value="Genomic_DNA"/>
</dbReference>
<feature type="region of interest" description="Disordered" evidence="1">
    <location>
        <begin position="139"/>
        <end position="161"/>
    </location>
</feature>
<evidence type="ECO:0000313" key="3">
    <source>
        <dbReference type="Proteomes" id="UP000054567"/>
    </source>
</evidence>
<evidence type="ECO:0000256" key="1">
    <source>
        <dbReference type="SAM" id="MobiDB-lite"/>
    </source>
</evidence>
<sequence length="161" mass="17587">MRDDIPGYDLGNFCFGGYDHTDRTMQPSKGPDLARHAVDVSTAPTRHELGGNTGAANLVNPHGEMKRAPSASAYEPSLLALKVPNPFPVFRGRAWTQGLANRSFIVYRQLLAGDTHGRICWGMDPSRVFQAVLNRLSDKKASEEPPENCGTAFGAKRRPHG</sequence>
<reference evidence="3" key="3">
    <citation type="journal article" date="2010" name="Genome Res.">
        <title>Population genomic sequencing of Coccidioides fungi reveals recent hybridization and transposon control.</title>
        <authorList>
            <person name="Neafsey D.E."/>
            <person name="Barker B.M."/>
            <person name="Sharpton T.J."/>
            <person name="Stajich J.E."/>
            <person name="Park D.J."/>
            <person name="Whiston E."/>
            <person name="Hung C.-Y."/>
            <person name="McMahan C."/>
            <person name="White J."/>
            <person name="Sykes S."/>
            <person name="Heiman D."/>
            <person name="Young S."/>
            <person name="Zeng Q."/>
            <person name="Abouelleil A."/>
            <person name="Aftuck L."/>
            <person name="Bessette D."/>
            <person name="Brown A."/>
            <person name="FitzGerald M."/>
            <person name="Lui A."/>
            <person name="Macdonald J.P."/>
            <person name="Priest M."/>
            <person name="Orbach M.J."/>
            <person name="Galgiani J.N."/>
            <person name="Kirkland T.N."/>
            <person name="Cole G.T."/>
            <person name="Birren B.W."/>
            <person name="Henn M.R."/>
            <person name="Taylor J.W."/>
            <person name="Rounsley S.D."/>
        </authorList>
    </citation>
    <scope>NUCLEOTIDE SEQUENCE [LARGE SCALE GENOMIC DNA]</scope>
    <source>
        <strain evidence="3">RMSCC 3488</strain>
    </source>
</reference>
<reference evidence="2 3" key="1">
    <citation type="submission" date="2007-06" db="EMBL/GenBank/DDBJ databases">
        <title>The Genome Sequence of Coccidioides posadasii RMSCC_3488.</title>
        <authorList>
            <consortium name="Coccidioides Genome Resources Consortium"/>
            <consortium name="The Broad Institute Genome Sequencing Platform"/>
            <person name="Henn M.R."/>
            <person name="Sykes S."/>
            <person name="Young S."/>
            <person name="Jaffe D."/>
            <person name="Berlin A."/>
            <person name="Alvarez P."/>
            <person name="Butler J."/>
            <person name="Gnerre S."/>
            <person name="Grabherr M."/>
            <person name="Mauceli E."/>
            <person name="Brockman W."/>
            <person name="Kodira C."/>
            <person name="Alvarado L."/>
            <person name="Zeng Q."/>
            <person name="Crawford M."/>
            <person name="Antoine C."/>
            <person name="Devon K."/>
            <person name="Galgiani J."/>
            <person name="Orsborn K."/>
            <person name="Lewis M.L."/>
            <person name="Nusbaum C."/>
            <person name="Galagan J."/>
            <person name="Birren B."/>
        </authorList>
    </citation>
    <scope>NUCLEOTIDE SEQUENCE [LARGE SCALE GENOMIC DNA]</scope>
    <source>
        <strain evidence="2 3">RMSCC 3488</strain>
    </source>
</reference>
<protein>
    <submittedName>
        <fullName evidence="2">Uncharacterized protein</fullName>
    </submittedName>
</protein>
<dbReference type="Proteomes" id="UP000054567">
    <property type="component" value="Unassembled WGS sequence"/>
</dbReference>
<evidence type="ECO:0000313" key="2">
    <source>
        <dbReference type="EMBL" id="KMM64728.1"/>
    </source>
</evidence>
<gene>
    <name evidence="2" type="ORF">CPAG_01080</name>
</gene>
<dbReference type="AlphaFoldDB" id="A0A0J6F3N0"/>
<accession>A0A0J6F3N0</accession>
<proteinExistence type="predicted"/>